<dbReference type="GO" id="GO:0005384">
    <property type="term" value="F:manganese ion transmembrane transporter activity"/>
    <property type="evidence" value="ECO:0007669"/>
    <property type="project" value="InterPro"/>
</dbReference>
<dbReference type="GO" id="GO:0030026">
    <property type="term" value="P:intracellular manganese ion homeostasis"/>
    <property type="evidence" value="ECO:0007669"/>
    <property type="project" value="InterPro"/>
</dbReference>
<feature type="transmembrane region" description="Helical" evidence="5">
    <location>
        <begin position="40"/>
        <end position="66"/>
    </location>
</feature>
<keyword evidence="3 5" id="KW-1133">Transmembrane helix</keyword>
<dbReference type="GO" id="GO:0012505">
    <property type="term" value="C:endomembrane system"/>
    <property type="evidence" value="ECO:0007669"/>
    <property type="project" value="UniProtKB-SubCell"/>
</dbReference>
<dbReference type="EMBL" id="JABFCZ010000010">
    <property type="protein sequence ID" value="MBD1546626.1"/>
    <property type="molecule type" value="Genomic_DNA"/>
</dbReference>
<evidence type="ECO:0000313" key="6">
    <source>
        <dbReference type="EMBL" id="MBD1546626.1"/>
    </source>
</evidence>
<dbReference type="Pfam" id="PF01988">
    <property type="entry name" value="VIT1"/>
    <property type="match status" value="1"/>
</dbReference>
<reference evidence="6" key="1">
    <citation type="submission" date="2020-05" db="EMBL/GenBank/DDBJ databases">
        <title>Identification of trans-AT polyketide cluster in two marine bacteria, producers of a novel glutaramide-containing polyketide sesbanimide D and analogs.</title>
        <authorList>
            <person name="Kacar D."/>
            <person name="Rodriguez P."/>
            <person name="Canedo L."/>
            <person name="Gonzalez E."/>
            <person name="Galan B."/>
            <person name="De La Calle F."/>
            <person name="Garcia J.L."/>
        </authorList>
    </citation>
    <scope>NUCLEOTIDE SEQUENCE</scope>
    <source>
        <strain evidence="6">PHM038</strain>
    </source>
</reference>
<evidence type="ECO:0008006" key="8">
    <source>
        <dbReference type="Google" id="ProtNLM"/>
    </source>
</evidence>
<comment type="subcellular location">
    <subcellularLocation>
        <location evidence="1">Endomembrane system</location>
        <topology evidence="1">Multi-pass membrane protein</topology>
    </subcellularLocation>
</comment>
<dbReference type="RefSeq" id="WP_190291298.1">
    <property type="nucleotide sequence ID" value="NZ_JABFCZ010000010.1"/>
</dbReference>
<feature type="transmembrane region" description="Helical" evidence="5">
    <location>
        <begin position="180"/>
        <end position="198"/>
    </location>
</feature>
<comment type="caution">
    <text evidence="6">The sequence shown here is derived from an EMBL/GenBank/DDBJ whole genome shotgun (WGS) entry which is preliminary data.</text>
</comment>
<proteinExistence type="predicted"/>
<dbReference type="AlphaFoldDB" id="A0A926P3M3"/>
<dbReference type="PANTHER" id="PTHR31851">
    <property type="entry name" value="FE(2+)/MN(2+) TRANSPORTER PCL1"/>
    <property type="match status" value="1"/>
</dbReference>
<keyword evidence="2 5" id="KW-0812">Transmembrane</keyword>
<gene>
    <name evidence="6" type="ORF">HK439_10150</name>
</gene>
<organism evidence="6 7">
    <name type="scientific">Roseibium aggregatum</name>
    <dbReference type="NCBI Taxonomy" id="187304"/>
    <lineage>
        <taxon>Bacteria</taxon>
        <taxon>Pseudomonadati</taxon>
        <taxon>Pseudomonadota</taxon>
        <taxon>Alphaproteobacteria</taxon>
        <taxon>Hyphomicrobiales</taxon>
        <taxon>Stappiaceae</taxon>
        <taxon>Roseibium</taxon>
    </lineage>
</organism>
<evidence type="ECO:0000256" key="2">
    <source>
        <dbReference type="ARBA" id="ARBA00022692"/>
    </source>
</evidence>
<evidence type="ECO:0000313" key="7">
    <source>
        <dbReference type="Proteomes" id="UP000598467"/>
    </source>
</evidence>
<name>A0A926P3M3_9HYPH</name>
<evidence type="ECO:0000256" key="1">
    <source>
        <dbReference type="ARBA" id="ARBA00004127"/>
    </source>
</evidence>
<dbReference type="Proteomes" id="UP000598467">
    <property type="component" value="Unassembled WGS sequence"/>
</dbReference>
<feature type="transmembrane region" description="Helical" evidence="5">
    <location>
        <begin position="210"/>
        <end position="235"/>
    </location>
</feature>
<evidence type="ECO:0000256" key="4">
    <source>
        <dbReference type="ARBA" id="ARBA00023136"/>
    </source>
</evidence>
<evidence type="ECO:0000256" key="3">
    <source>
        <dbReference type="ARBA" id="ARBA00022989"/>
    </source>
</evidence>
<sequence>MSLEHSHAPDDIADRLHDGPTINYLRDWVYGGIDGAVTTFAVVAGAVGANLSTPIILILGLANLFADGFSMAAANYSGTKTEEDDYRRLKLVEEKHIQLEPEGEREEIRQIYSAKGYVGEELETLVGIITSQQQTWIDTMMQEEYGLSAAQRSPFKAALSTFAAFVICGSLPLIPFVFGLPASAEITTLLTASAFFGIGSIKSRWSTQHWFWSGLETTVIGMAAAAIAWIVGYLLQGLMG</sequence>
<keyword evidence="4 5" id="KW-0472">Membrane</keyword>
<protein>
    <recommendedName>
        <fullName evidence="8">VIT family protein</fullName>
    </recommendedName>
</protein>
<evidence type="ECO:0000256" key="5">
    <source>
        <dbReference type="SAM" id="Phobius"/>
    </source>
</evidence>
<dbReference type="InterPro" id="IPR008217">
    <property type="entry name" value="Ccc1_fam"/>
</dbReference>
<accession>A0A926P3M3</accession>
<feature type="transmembrane region" description="Helical" evidence="5">
    <location>
        <begin position="157"/>
        <end position="174"/>
    </location>
</feature>